<feature type="domain" description="TIR" evidence="2">
    <location>
        <begin position="11"/>
        <end position="119"/>
    </location>
</feature>
<dbReference type="PANTHER" id="PTHR32009">
    <property type="entry name" value="TMV RESISTANCE PROTEIN N-LIKE"/>
    <property type="match status" value="1"/>
</dbReference>
<dbReference type="PANTHER" id="PTHR32009:SF159">
    <property type="entry name" value="TIR DOMAIN-CONTAINING PROTEIN"/>
    <property type="match status" value="1"/>
</dbReference>
<reference evidence="3 4" key="1">
    <citation type="journal article" date="2018" name="Front. Plant Sci.">
        <title>Red Clover (Trifolium pratense) and Zigzag Clover (T. medium) - A Picture of Genomic Similarities and Differences.</title>
        <authorList>
            <person name="Dluhosova J."/>
            <person name="Istvanek J."/>
            <person name="Nedelnik J."/>
            <person name="Repkova J."/>
        </authorList>
    </citation>
    <scope>NUCLEOTIDE SEQUENCE [LARGE SCALE GENOMIC DNA]</scope>
    <source>
        <strain evidence="4">cv. 10/8</strain>
        <tissue evidence="3">Leaf</tissue>
    </source>
</reference>
<feature type="non-terminal residue" evidence="3">
    <location>
        <position position="119"/>
    </location>
</feature>
<comment type="caution">
    <text evidence="3">The sequence shown here is derived from an EMBL/GenBank/DDBJ whole genome shotgun (WGS) entry which is preliminary data.</text>
</comment>
<dbReference type="EMBL" id="LXQA010059007">
    <property type="protein sequence ID" value="MCI05550.1"/>
    <property type="molecule type" value="Genomic_DNA"/>
</dbReference>
<organism evidence="3 4">
    <name type="scientific">Trifolium medium</name>
    <dbReference type="NCBI Taxonomy" id="97028"/>
    <lineage>
        <taxon>Eukaryota</taxon>
        <taxon>Viridiplantae</taxon>
        <taxon>Streptophyta</taxon>
        <taxon>Embryophyta</taxon>
        <taxon>Tracheophyta</taxon>
        <taxon>Spermatophyta</taxon>
        <taxon>Magnoliopsida</taxon>
        <taxon>eudicotyledons</taxon>
        <taxon>Gunneridae</taxon>
        <taxon>Pentapetalae</taxon>
        <taxon>rosids</taxon>
        <taxon>fabids</taxon>
        <taxon>Fabales</taxon>
        <taxon>Fabaceae</taxon>
        <taxon>Papilionoideae</taxon>
        <taxon>50 kb inversion clade</taxon>
        <taxon>NPAAA clade</taxon>
        <taxon>Hologalegina</taxon>
        <taxon>IRL clade</taxon>
        <taxon>Trifolieae</taxon>
        <taxon>Trifolium</taxon>
    </lineage>
</organism>
<dbReference type="SUPFAM" id="SSF52200">
    <property type="entry name" value="Toll/Interleukin receptor TIR domain"/>
    <property type="match status" value="1"/>
</dbReference>
<keyword evidence="1" id="KW-0520">NAD</keyword>
<evidence type="ECO:0000313" key="3">
    <source>
        <dbReference type="EMBL" id="MCI05550.1"/>
    </source>
</evidence>
<protein>
    <submittedName>
        <fullName evidence="3">TMV resistance protein N-like</fullName>
    </submittedName>
</protein>
<keyword evidence="4" id="KW-1185">Reference proteome</keyword>
<dbReference type="InterPro" id="IPR000157">
    <property type="entry name" value="TIR_dom"/>
</dbReference>
<name>A0A392P230_9FABA</name>
<evidence type="ECO:0000313" key="4">
    <source>
        <dbReference type="Proteomes" id="UP000265520"/>
    </source>
</evidence>
<dbReference type="SMART" id="SM00255">
    <property type="entry name" value="TIR"/>
    <property type="match status" value="1"/>
</dbReference>
<dbReference type="Pfam" id="PF01582">
    <property type="entry name" value="TIR"/>
    <property type="match status" value="1"/>
</dbReference>
<evidence type="ECO:0000256" key="1">
    <source>
        <dbReference type="ARBA" id="ARBA00023027"/>
    </source>
</evidence>
<dbReference type="PROSITE" id="PS50104">
    <property type="entry name" value="TIR"/>
    <property type="match status" value="1"/>
</dbReference>
<dbReference type="Proteomes" id="UP000265520">
    <property type="component" value="Unassembled WGS sequence"/>
</dbReference>
<dbReference type="Gene3D" id="3.40.50.10140">
    <property type="entry name" value="Toll/interleukin-1 receptor homology (TIR) domain"/>
    <property type="match status" value="1"/>
</dbReference>
<dbReference type="GO" id="GO:0007165">
    <property type="term" value="P:signal transduction"/>
    <property type="evidence" value="ECO:0007669"/>
    <property type="project" value="InterPro"/>
</dbReference>
<sequence length="119" mass="13809">MASSSSLLDLKKYDVFISFRGDDTRVGFTSHLHAAIKRSHFETYIDYRITKGNHVWSELVEAIKDSTLFLVVFSENYVSSTWCLNELVEIMKCHKNEQVVIPVFYQIEPSHVRKQTGSY</sequence>
<dbReference type="AlphaFoldDB" id="A0A392P230"/>
<dbReference type="InterPro" id="IPR035897">
    <property type="entry name" value="Toll_tir_struct_dom_sf"/>
</dbReference>
<accession>A0A392P230</accession>
<proteinExistence type="predicted"/>
<evidence type="ECO:0000259" key="2">
    <source>
        <dbReference type="PROSITE" id="PS50104"/>
    </source>
</evidence>